<evidence type="ECO:0000259" key="5">
    <source>
        <dbReference type="Pfam" id="PF25963"/>
    </source>
</evidence>
<feature type="coiled-coil region" evidence="2">
    <location>
        <begin position="105"/>
        <end position="139"/>
    </location>
</feature>
<dbReference type="GO" id="GO:0055085">
    <property type="term" value="P:transmembrane transport"/>
    <property type="evidence" value="ECO:0007669"/>
    <property type="project" value="InterPro"/>
</dbReference>
<dbReference type="Proteomes" id="UP000239724">
    <property type="component" value="Unassembled WGS sequence"/>
</dbReference>
<dbReference type="Pfam" id="PF25963">
    <property type="entry name" value="Beta-barrel_AAEA"/>
    <property type="match status" value="1"/>
</dbReference>
<evidence type="ECO:0000256" key="3">
    <source>
        <dbReference type="SAM" id="Phobius"/>
    </source>
</evidence>
<dbReference type="InterPro" id="IPR058634">
    <property type="entry name" value="AaeA-lik-b-barrel"/>
</dbReference>
<keyword evidence="7" id="KW-1185">Reference proteome</keyword>
<dbReference type="InterPro" id="IPR058625">
    <property type="entry name" value="MdtA-like_BSH"/>
</dbReference>
<keyword evidence="3" id="KW-0812">Transmembrane</keyword>
<proteinExistence type="predicted"/>
<evidence type="ECO:0000256" key="2">
    <source>
        <dbReference type="SAM" id="Coils"/>
    </source>
</evidence>
<dbReference type="Gene3D" id="2.40.30.170">
    <property type="match status" value="1"/>
</dbReference>
<dbReference type="InterPro" id="IPR050739">
    <property type="entry name" value="MFP"/>
</dbReference>
<dbReference type="EMBL" id="NHRY01000098">
    <property type="protein sequence ID" value="PPQ34609.1"/>
    <property type="molecule type" value="Genomic_DNA"/>
</dbReference>
<feature type="transmembrane region" description="Helical" evidence="3">
    <location>
        <begin position="25"/>
        <end position="48"/>
    </location>
</feature>
<organism evidence="6 7">
    <name type="scientific">Rhodopila globiformis</name>
    <name type="common">Rhodopseudomonas globiformis</name>
    <dbReference type="NCBI Taxonomy" id="1071"/>
    <lineage>
        <taxon>Bacteria</taxon>
        <taxon>Pseudomonadati</taxon>
        <taxon>Pseudomonadota</taxon>
        <taxon>Alphaproteobacteria</taxon>
        <taxon>Acetobacterales</taxon>
        <taxon>Acetobacteraceae</taxon>
        <taxon>Rhodopila</taxon>
    </lineage>
</organism>
<gene>
    <name evidence="6" type="ORF">CCS01_10155</name>
</gene>
<dbReference type="GO" id="GO:0030313">
    <property type="term" value="C:cell envelope"/>
    <property type="evidence" value="ECO:0007669"/>
    <property type="project" value="UniProtKB-SubCell"/>
</dbReference>
<evidence type="ECO:0000313" key="6">
    <source>
        <dbReference type="EMBL" id="PPQ34609.1"/>
    </source>
</evidence>
<dbReference type="OrthoDB" id="9811754at2"/>
<dbReference type="SUPFAM" id="SSF111369">
    <property type="entry name" value="HlyD-like secretion proteins"/>
    <property type="match status" value="1"/>
</dbReference>
<evidence type="ECO:0000259" key="4">
    <source>
        <dbReference type="Pfam" id="PF25917"/>
    </source>
</evidence>
<evidence type="ECO:0000313" key="7">
    <source>
        <dbReference type="Proteomes" id="UP000239724"/>
    </source>
</evidence>
<evidence type="ECO:0000256" key="1">
    <source>
        <dbReference type="ARBA" id="ARBA00004196"/>
    </source>
</evidence>
<feature type="domain" description="p-hydroxybenzoic acid efflux pump subunit AaeA-like beta-barrel" evidence="5">
    <location>
        <begin position="262"/>
        <end position="351"/>
    </location>
</feature>
<dbReference type="RefSeq" id="WP_104518740.1">
    <property type="nucleotide sequence ID" value="NZ_NHRY01000098.1"/>
</dbReference>
<dbReference type="AlphaFoldDB" id="A0A2S6NIZ8"/>
<sequence length="363" mass="39450">MSQSATTYQGDVLDRPASRARSRKGLLRASLMIGGVLAVIIGGGAYWLSGGRWVETDDAYVQADSMTLSTDVSGIVASIPVHEGERVKTGQVLFTLDPQKFQIALDNAKANLAQTRLNIESMKADYQAALRDVASKQQQVNADQATYNRLAALVKTHAVTQQETDDARFKLASDQQAMRAAESQARAQLAKLDGNPDIKVEDMPAYKQAQAQLAEAQREMNHSVVRAPYDGIVTQVNKLQPGMYLTAGTAAFGFVSTDHVWVEAQPKETQLTYARAGDPVDVSFDLYPNRSWKGVVQSIAPATDQSFSLLPAQNSSGNWVKVVQRIPVRVRLDLKPGGPPLHEGMSADIAIDTGHVRTLSDLF</sequence>
<keyword evidence="3" id="KW-0472">Membrane</keyword>
<reference evidence="6 7" key="1">
    <citation type="journal article" date="2018" name="Arch. Microbiol.">
        <title>New insights into the metabolic potential of the phototrophic purple bacterium Rhodopila globiformis DSM 161(T) from its draft genome sequence and evidence for a vanadium-dependent nitrogenase.</title>
        <authorList>
            <person name="Imhoff J.F."/>
            <person name="Rahn T."/>
            <person name="Kunzel S."/>
            <person name="Neulinger S.C."/>
        </authorList>
    </citation>
    <scope>NUCLEOTIDE SEQUENCE [LARGE SCALE GENOMIC DNA]</scope>
    <source>
        <strain evidence="6 7">DSM 161</strain>
    </source>
</reference>
<comment type="subcellular location">
    <subcellularLocation>
        <location evidence="1">Cell envelope</location>
    </subcellularLocation>
</comment>
<name>A0A2S6NIZ8_RHOGL</name>
<dbReference type="PANTHER" id="PTHR30386">
    <property type="entry name" value="MEMBRANE FUSION SUBUNIT OF EMRAB-TOLC MULTIDRUG EFFLUX PUMP"/>
    <property type="match status" value="1"/>
</dbReference>
<comment type="caution">
    <text evidence="6">The sequence shown here is derived from an EMBL/GenBank/DDBJ whole genome shotgun (WGS) entry which is preliminary data.</text>
</comment>
<dbReference type="PANTHER" id="PTHR30386:SF19">
    <property type="entry name" value="MULTIDRUG EXPORT PROTEIN EMRA-RELATED"/>
    <property type="match status" value="1"/>
</dbReference>
<protein>
    <submittedName>
        <fullName evidence="6">Uncharacterized protein</fullName>
    </submittedName>
</protein>
<accession>A0A2S6NIZ8</accession>
<dbReference type="Gene3D" id="2.40.50.100">
    <property type="match status" value="1"/>
</dbReference>
<keyword evidence="3" id="KW-1133">Transmembrane helix</keyword>
<keyword evidence="2" id="KW-0175">Coiled coil</keyword>
<dbReference type="Pfam" id="PF25917">
    <property type="entry name" value="BSH_RND"/>
    <property type="match status" value="1"/>
</dbReference>
<feature type="domain" description="Multidrug resistance protein MdtA-like barrel-sandwich hybrid" evidence="4">
    <location>
        <begin position="67"/>
        <end position="252"/>
    </location>
</feature>